<protein>
    <recommendedName>
        <fullName evidence="1">F-box domain-containing protein</fullName>
    </recommendedName>
</protein>
<evidence type="ECO:0000313" key="2">
    <source>
        <dbReference type="EMBL" id="PIC28841.1"/>
    </source>
</evidence>
<evidence type="ECO:0000259" key="1">
    <source>
        <dbReference type="PROSITE" id="PS50181"/>
    </source>
</evidence>
<dbReference type="OrthoDB" id="5796703at2759"/>
<name>A0A2G5TP23_9PELO</name>
<gene>
    <name evidence="2" type="primary">Cni-R11D1.2</name>
    <name evidence="2" type="synonym">Cnig_chr_V.g20636</name>
    <name evidence="2" type="ORF">B9Z55_020636</name>
</gene>
<dbReference type="InterPro" id="IPR036047">
    <property type="entry name" value="F-box-like_dom_sf"/>
</dbReference>
<dbReference type="Proteomes" id="UP000230233">
    <property type="component" value="Chromosome V"/>
</dbReference>
<sequence>MASLWNCFSTATAKVEPVAIAMNVIPEPVEEERREAEELEIDKFPLLSLPKEIVIFILGFCSPFDLLAFSLISKRTRKLAIKSRQQHDLQNKCKVFKMCLGVSHQKIIMEFDEQPRKHWQLMRHRDLSFKPHIGEVVLKEVDINGWSAKEYAKLLFADPEAYYEGFEATFSTVYLNSDYSIQELSMLYDFLCEIFNPARHITSIHLDCPFMEPILWHYNTKESFQYLVIETSDQTSETYIRSVFDRVRISNGVFLRCKTAPSFYYDLSRFEVKEIIEVHWSYWVKLDQVFNIKSQTIALFVSSWFCEDLKVLIQKWRDGWTPEWKQLTVELKSMNKELEDCVEGESVEIGNAKDKRLVHKNSSIQLYKFNEKYRIEDVSFYIDGYHIVRDDGAIATVLITKGNVAIMTIQSERTKEFKFDFNRRLFLPRKAWSSLEKRH</sequence>
<evidence type="ECO:0000313" key="3">
    <source>
        <dbReference type="Proteomes" id="UP000230233"/>
    </source>
</evidence>
<comment type="caution">
    <text evidence="2">The sequence shown here is derived from an EMBL/GenBank/DDBJ whole genome shotgun (WGS) entry which is preliminary data.</text>
</comment>
<dbReference type="PANTHER" id="PTHR21503:SF31">
    <property type="entry name" value="F-BOX DOMAIN-CONTAINING PROTEIN"/>
    <property type="match status" value="1"/>
</dbReference>
<feature type="domain" description="F-box" evidence="1">
    <location>
        <begin position="43"/>
        <end position="89"/>
    </location>
</feature>
<dbReference type="Pfam" id="PF00646">
    <property type="entry name" value="F-box"/>
    <property type="match status" value="1"/>
</dbReference>
<dbReference type="CDD" id="cd09917">
    <property type="entry name" value="F-box_SF"/>
    <property type="match status" value="1"/>
</dbReference>
<dbReference type="InterPro" id="IPR001810">
    <property type="entry name" value="F-box_dom"/>
</dbReference>
<accession>A0A2G5TP23</accession>
<dbReference type="EMBL" id="PDUG01000005">
    <property type="protein sequence ID" value="PIC28841.1"/>
    <property type="molecule type" value="Genomic_DNA"/>
</dbReference>
<keyword evidence="3" id="KW-1185">Reference proteome</keyword>
<proteinExistence type="predicted"/>
<organism evidence="2 3">
    <name type="scientific">Caenorhabditis nigoni</name>
    <dbReference type="NCBI Taxonomy" id="1611254"/>
    <lineage>
        <taxon>Eukaryota</taxon>
        <taxon>Metazoa</taxon>
        <taxon>Ecdysozoa</taxon>
        <taxon>Nematoda</taxon>
        <taxon>Chromadorea</taxon>
        <taxon>Rhabditida</taxon>
        <taxon>Rhabditina</taxon>
        <taxon>Rhabditomorpha</taxon>
        <taxon>Rhabditoidea</taxon>
        <taxon>Rhabditidae</taxon>
        <taxon>Peloderinae</taxon>
        <taxon>Caenorhabditis</taxon>
    </lineage>
</organism>
<reference evidence="3" key="1">
    <citation type="submission" date="2017-10" db="EMBL/GenBank/DDBJ databases">
        <title>Rapid genome shrinkage in a self-fertile nematode reveals novel sperm competition proteins.</title>
        <authorList>
            <person name="Yin D."/>
            <person name="Schwarz E.M."/>
            <person name="Thomas C.G."/>
            <person name="Felde R.L."/>
            <person name="Korf I.F."/>
            <person name="Cutter A.D."/>
            <person name="Schartner C.M."/>
            <person name="Ralston E.J."/>
            <person name="Meyer B.J."/>
            <person name="Haag E.S."/>
        </authorList>
    </citation>
    <scope>NUCLEOTIDE SEQUENCE [LARGE SCALE GENOMIC DNA]</scope>
    <source>
        <strain evidence="3">JU1422</strain>
    </source>
</reference>
<dbReference type="PROSITE" id="PS50181">
    <property type="entry name" value="FBOX"/>
    <property type="match status" value="1"/>
</dbReference>
<dbReference type="SUPFAM" id="SSF81383">
    <property type="entry name" value="F-box domain"/>
    <property type="match status" value="1"/>
</dbReference>
<dbReference type="PANTHER" id="PTHR21503">
    <property type="entry name" value="F-BOX-CONTAINING HYPOTHETICAL PROTEIN C.ELEGANS"/>
    <property type="match status" value="1"/>
</dbReference>
<dbReference type="AlphaFoldDB" id="A0A2G5TP23"/>